<feature type="signal peptide" evidence="9">
    <location>
        <begin position="1"/>
        <end position="28"/>
    </location>
</feature>
<feature type="domain" description="Large ribosomal subunit protein bL25 beta" evidence="11">
    <location>
        <begin position="276"/>
        <end position="334"/>
    </location>
</feature>
<dbReference type="InterPro" id="IPR011035">
    <property type="entry name" value="Ribosomal_bL25/Gln-tRNA_synth"/>
</dbReference>
<keyword evidence="6" id="KW-0687">Ribonucleoprotein</keyword>
<dbReference type="GO" id="GO:0004045">
    <property type="term" value="F:peptidyl-tRNA hydrolase activity"/>
    <property type="evidence" value="ECO:0007669"/>
    <property type="project" value="UniProtKB-EC"/>
</dbReference>
<dbReference type="EMBL" id="JAAGAX010000511">
    <property type="protein sequence ID" value="KAF2282133.1"/>
    <property type="molecule type" value="Genomic_DNA"/>
</dbReference>
<keyword evidence="5" id="KW-0689">Ribosomal protein</keyword>
<dbReference type="Gene3D" id="2.40.240.10">
    <property type="entry name" value="Ribosomal Protein L25, Chain P"/>
    <property type="match status" value="1"/>
</dbReference>
<dbReference type="PANTHER" id="PTHR17224:SF1">
    <property type="entry name" value="PEPTIDYL-TRNA HYDROLASE"/>
    <property type="match status" value="1"/>
</dbReference>
<dbReference type="Pfam" id="PF14693">
    <property type="entry name" value="Ribosomal_TL5_C"/>
    <property type="match status" value="1"/>
</dbReference>
<feature type="compositionally biased region" description="Basic residues" evidence="8">
    <location>
        <begin position="336"/>
        <end position="353"/>
    </location>
</feature>
<comment type="caution">
    <text evidence="12">The sequence shown here is derived from an EMBL/GenBank/DDBJ whole genome shotgun (WGS) entry which is preliminary data.</text>
</comment>
<evidence type="ECO:0000256" key="9">
    <source>
        <dbReference type="SAM" id="SignalP"/>
    </source>
</evidence>
<dbReference type="PROSITE" id="PS01195">
    <property type="entry name" value="PEPT_TRNA_HYDROL_1"/>
    <property type="match status" value="1"/>
</dbReference>
<organism evidence="12 13">
    <name type="scientific">Hevea brasiliensis</name>
    <name type="common">Para rubber tree</name>
    <name type="synonym">Siphonia brasiliensis</name>
    <dbReference type="NCBI Taxonomy" id="3981"/>
    <lineage>
        <taxon>Eukaryota</taxon>
        <taxon>Viridiplantae</taxon>
        <taxon>Streptophyta</taxon>
        <taxon>Embryophyta</taxon>
        <taxon>Tracheophyta</taxon>
        <taxon>Spermatophyta</taxon>
        <taxon>Magnoliopsida</taxon>
        <taxon>eudicotyledons</taxon>
        <taxon>Gunneridae</taxon>
        <taxon>Pentapetalae</taxon>
        <taxon>rosids</taxon>
        <taxon>fabids</taxon>
        <taxon>Malpighiales</taxon>
        <taxon>Euphorbiaceae</taxon>
        <taxon>Crotonoideae</taxon>
        <taxon>Micrandreae</taxon>
        <taxon>Hevea</taxon>
    </lineage>
</organism>
<dbReference type="HAMAP" id="MF_01334">
    <property type="entry name" value="Ribosomal_bL25_CTC"/>
    <property type="match status" value="1"/>
</dbReference>
<dbReference type="GO" id="GO:0006412">
    <property type="term" value="P:translation"/>
    <property type="evidence" value="ECO:0007669"/>
    <property type="project" value="InterPro"/>
</dbReference>
<dbReference type="NCBIfam" id="NF004128">
    <property type="entry name" value="PRK05618.1-2"/>
    <property type="match status" value="1"/>
</dbReference>
<keyword evidence="9" id="KW-0732">Signal</keyword>
<evidence type="ECO:0000259" key="11">
    <source>
        <dbReference type="Pfam" id="PF14693"/>
    </source>
</evidence>
<evidence type="ECO:0000313" key="13">
    <source>
        <dbReference type="Proteomes" id="UP000467840"/>
    </source>
</evidence>
<evidence type="ECO:0000256" key="1">
    <source>
        <dbReference type="ARBA" id="ARBA00013260"/>
    </source>
</evidence>
<dbReference type="SUPFAM" id="SSF53178">
    <property type="entry name" value="Peptidyl-tRNA hydrolase-like"/>
    <property type="match status" value="1"/>
</dbReference>
<dbReference type="InterPro" id="IPR018171">
    <property type="entry name" value="Pept_tRNA_hydro_CS"/>
</dbReference>
<dbReference type="GO" id="GO:0000049">
    <property type="term" value="F:tRNA binding"/>
    <property type="evidence" value="ECO:0007669"/>
    <property type="project" value="UniProtKB-KW"/>
</dbReference>
<dbReference type="CDD" id="cd00462">
    <property type="entry name" value="PTH"/>
    <property type="match status" value="1"/>
</dbReference>
<evidence type="ECO:0000256" key="4">
    <source>
        <dbReference type="ARBA" id="ARBA00022884"/>
    </source>
</evidence>
<dbReference type="InterPro" id="IPR020057">
    <property type="entry name" value="Ribosomal_bL25_b-dom"/>
</dbReference>
<dbReference type="AlphaFoldDB" id="A0A6A6K1C4"/>
<dbReference type="NCBIfam" id="TIGR00447">
    <property type="entry name" value="pth"/>
    <property type="match status" value="1"/>
</dbReference>
<accession>A0A6A6K1C4</accession>
<dbReference type="CDD" id="cd00495">
    <property type="entry name" value="Ribosomal_L25_TL5_CTC"/>
    <property type="match status" value="1"/>
</dbReference>
<keyword evidence="4" id="KW-0694">RNA-binding</keyword>
<keyword evidence="2" id="KW-0820">tRNA-binding</keyword>
<feature type="chain" id="PRO_5025399375" description="peptidyl-tRNA hydrolase" evidence="9">
    <location>
        <begin position="29"/>
        <end position="552"/>
    </location>
</feature>
<dbReference type="InterPro" id="IPR020056">
    <property type="entry name" value="Rbsml_bL25/Gln-tRNA_synth_N"/>
</dbReference>
<dbReference type="HAMAP" id="MF_00083">
    <property type="entry name" value="Pept_tRNA_hydro_bact"/>
    <property type="match status" value="1"/>
</dbReference>
<dbReference type="NCBIfam" id="NF004612">
    <property type="entry name" value="PRK05943.1"/>
    <property type="match status" value="1"/>
</dbReference>
<feature type="domain" description="Large ribosomal subunit protein bL25 L25" evidence="10">
    <location>
        <begin position="182"/>
        <end position="268"/>
    </location>
</feature>
<keyword evidence="13" id="KW-1185">Reference proteome</keyword>
<sequence length="552" mass="59225">MFNFAPRHLATAVVALIWLFITAGSTYASSSAAAADDTATKYHLAHVARFVIKGGKKSNEDTASVFLLGKELAYDTARGQVDRLANALGKMTKSEAKKWGTAVEGATGGGEALSKKVCGATNGSTNNKCGTADSNGNGKLSTAFNADAATLLSAAGDTNISTSGMAIRGIGYMGHGNTIRVDASVRAKCGTGSARALRAAGFIPAVVYGKNRAAVNISLSHSDFLKKCRTLPIFSQLIKLCIDGKEEFALTKEIQKHPVSGTISHVDFQFVDRDAEIKVEVPLVFLNEQKCAGVKLGGALNILHRSLLIRCAPDAIPQNFEVDLLDLAIGHSIHRRKKKRRRLPRRKNPRRVRGPLQKLRSKTSSAVLLLVGLGNPGKQYEFTRHNVGFVVVDVVARDFNFPEFSSKYGALVSVGNVGSHRAMIMKPATFMNRSGAAVLQAASMHKIPAEHITVFHDDADLRNGVVKVKQGGGNAGHNGLRSIDAAIGREYWRVRLGVGRPDVGSLSEHVLSDFHDFDAVQQVARKISANLTELLDGDVPGFVSKIRSDHTQ</sequence>
<dbReference type="SUPFAM" id="SSF50715">
    <property type="entry name" value="Ribosomal protein L25-like"/>
    <property type="match status" value="1"/>
</dbReference>
<dbReference type="InterPro" id="IPR037121">
    <property type="entry name" value="Ribosomal_bL25_C"/>
</dbReference>
<feature type="region of interest" description="Disordered" evidence="8">
    <location>
        <begin position="336"/>
        <end position="356"/>
    </location>
</feature>
<dbReference type="InterPro" id="IPR036416">
    <property type="entry name" value="Pept_tRNA_hydro_sf"/>
</dbReference>
<dbReference type="Proteomes" id="UP000467840">
    <property type="component" value="Unassembled WGS sequence"/>
</dbReference>
<proteinExistence type="inferred from homology"/>
<dbReference type="GO" id="GO:0003735">
    <property type="term" value="F:structural constituent of ribosome"/>
    <property type="evidence" value="ECO:0007669"/>
    <property type="project" value="InterPro"/>
</dbReference>
<evidence type="ECO:0000256" key="5">
    <source>
        <dbReference type="ARBA" id="ARBA00022980"/>
    </source>
</evidence>
<dbReference type="Pfam" id="PF01195">
    <property type="entry name" value="Pept_tRNA_hydro"/>
    <property type="match status" value="1"/>
</dbReference>
<dbReference type="PANTHER" id="PTHR17224">
    <property type="entry name" value="PEPTIDYL-TRNA HYDROLASE"/>
    <property type="match status" value="1"/>
</dbReference>
<dbReference type="Gene3D" id="3.40.50.1470">
    <property type="entry name" value="Peptidyl-tRNA hydrolase"/>
    <property type="match status" value="1"/>
</dbReference>
<comment type="similarity">
    <text evidence="7">Belongs to the PTH family.</text>
</comment>
<keyword evidence="3" id="KW-0378">Hydrolase</keyword>
<name>A0A6A6K1C4_HEVBR</name>
<dbReference type="InterPro" id="IPR001328">
    <property type="entry name" value="Pept_tRNA_hydro"/>
</dbReference>
<evidence type="ECO:0000256" key="2">
    <source>
        <dbReference type="ARBA" id="ARBA00022555"/>
    </source>
</evidence>
<dbReference type="Pfam" id="PF01386">
    <property type="entry name" value="Ribosomal_L25p"/>
    <property type="match status" value="1"/>
</dbReference>
<dbReference type="GO" id="GO:0005840">
    <property type="term" value="C:ribosome"/>
    <property type="evidence" value="ECO:0007669"/>
    <property type="project" value="UniProtKB-KW"/>
</dbReference>
<dbReference type="InterPro" id="IPR029751">
    <property type="entry name" value="Ribosomal_L25_dom"/>
</dbReference>
<dbReference type="PROSITE" id="PS01196">
    <property type="entry name" value="PEPT_TRNA_HYDROL_2"/>
    <property type="match status" value="1"/>
</dbReference>
<evidence type="ECO:0000313" key="12">
    <source>
        <dbReference type="EMBL" id="KAF2282133.1"/>
    </source>
</evidence>
<dbReference type="GO" id="GO:1990904">
    <property type="term" value="C:ribonucleoprotein complex"/>
    <property type="evidence" value="ECO:0007669"/>
    <property type="project" value="UniProtKB-KW"/>
</dbReference>
<evidence type="ECO:0000256" key="7">
    <source>
        <dbReference type="ARBA" id="ARBA00038063"/>
    </source>
</evidence>
<evidence type="ECO:0000256" key="6">
    <source>
        <dbReference type="ARBA" id="ARBA00023274"/>
    </source>
</evidence>
<evidence type="ECO:0000256" key="8">
    <source>
        <dbReference type="SAM" id="MobiDB-lite"/>
    </source>
</evidence>
<evidence type="ECO:0000256" key="3">
    <source>
        <dbReference type="ARBA" id="ARBA00022801"/>
    </source>
</evidence>
<dbReference type="Gene3D" id="2.170.120.20">
    <property type="entry name" value="Ribosomal protein L25, beta domain"/>
    <property type="match status" value="1"/>
</dbReference>
<gene>
    <name evidence="12" type="ORF">GH714_042957</name>
</gene>
<dbReference type="GO" id="GO:0008097">
    <property type="term" value="F:5S rRNA binding"/>
    <property type="evidence" value="ECO:0007669"/>
    <property type="project" value="InterPro"/>
</dbReference>
<reference evidence="12 13" key="1">
    <citation type="journal article" date="2020" name="Mol. Plant">
        <title>The Chromosome-Based Rubber Tree Genome Provides New Insights into Spurge Genome Evolution and Rubber Biosynthesis.</title>
        <authorList>
            <person name="Liu J."/>
            <person name="Shi C."/>
            <person name="Shi C.C."/>
            <person name="Li W."/>
            <person name="Zhang Q.J."/>
            <person name="Zhang Y."/>
            <person name="Li K."/>
            <person name="Lu H.F."/>
            <person name="Shi C."/>
            <person name="Zhu S.T."/>
            <person name="Xiao Z.Y."/>
            <person name="Nan H."/>
            <person name="Yue Y."/>
            <person name="Zhu X.G."/>
            <person name="Wu Y."/>
            <person name="Hong X.N."/>
            <person name="Fan G.Y."/>
            <person name="Tong Y."/>
            <person name="Zhang D."/>
            <person name="Mao C.L."/>
            <person name="Liu Y.L."/>
            <person name="Hao S.J."/>
            <person name="Liu W.Q."/>
            <person name="Lv M.Q."/>
            <person name="Zhang H.B."/>
            <person name="Liu Y."/>
            <person name="Hu-Tang G.R."/>
            <person name="Wang J.P."/>
            <person name="Wang J.H."/>
            <person name="Sun Y.H."/>
            <person name="Ni S.B."/>
            <person name="Chen W.B."/>
            <person name="Zhang X.C."/>
            <person name="Jiao Y.N."/>
            <person name="Eichler E.E."/>
            <person name="Li G.H."/>
            <person name="Liu X."/>
            <person name="Gao L.Z."/>
        </authorList>
    </citation>
    <scope>NUCLEOTIDE SEQUENCE [LARGE SCALE GENOMIC DNA]</scope>
    <source>
        <strain evidence="13">cv. GT1</strain>
        <tissue evidence="12">Leaf</tissue>
    </source>
</reference>
<protein>
    <recommendedName>
        <fullName evidence="1">peptidyl-tRNA hydrolase</fullName>
        <ecNumber evidence="1">3.1.1.29</ecNumber>
    </recommendedName>
</protein>
<dbReference type="EC" id="3.1.1.29" evidence="1"/>
<evidence type="ECO:0000259" key="10">
    <source>
        <dbReference type="Pfam" id="PF01386"/>
    </source>
</evidence>
<dbReference type="InterPro" id="IPR001021">
    <property type="entry name" value="Ribosomal_bL25_long"/>
</dbReference>
<dbReference type="NCBIfam" id="TIGR00731">
    <property type="entry name" value="bL25_bact_ctc"/>
    <property type="match status" value="1"/>
</dbReference>